<sequence length="45" mass="5121">MSKLRRGNNRYTAEFKAEAVKQVLERGHGVASKSKRPLTTHSRHS</sequence>
<dbReference type="GO" id="GO:0006313">
    <property type="term" value="P:DNA transposition"/>
    <property type="evidence" value="ECO:0007669"/>
    <property type="project" value="InterPro"/>
</dbReference>
<protein>
    <submittedName>
        <fullName evidence="2">Transposase</fullName>
    </submittedName>
</protein>
<feature type="compositionally biased region" description="Basic residues" evidence="1">
    <location>
        <begin position="33"/>
        <end position="45"/>
    </location>
</feature>
<gene>
    <name evidence="2" type="ORF">H8K32_15310</name>
</gene>
<reference evidence="2" key="1">
    <citation type="submission" date="2020-08" db="EMBL/GenBank/DDBJ databases">
        <title>Novel species isolated from subtropical streams in China.</title>
        <authorList>
            <person name="Lu H."/>
        </authorList>
    </citation>
    <scope>NUCLEOTIDE SEQUENCE</scope>
    <source>
        <strain evidence="2">KACC 12607</strain>
    </source>
</reference>
<name>A0A923KIY6_9BURK</name>
<evidence type="ECO:0000313" key="2">
    <source>
        <dbReference type="EMBL" id="MBC3863472.1"/>
    </source>
</evidence>
<evidence type="ECO:0000313" key="3">
    <source>
        <dbReference type="Proteomes" id="UP000634011"/>
    </source>
</evidence>
<dbReference type="AlphaFoldDB" id="A0A923KIY6"/>
<dbReference type="SUPFAM" id="SSF48295">
    <property type="entry name" value="TrpR-like"/>
    <property type="match status" value="1"/>
</dbReference>
<dbReference type="GO" id="GO:0004803">
    <property type="term" value="F:transposase activity"/>
    <property type="evidence" value="ECO:0007669"/>
    <property type="project" value="InterPro"/>
</dbReference>
<organism evidence="2 3">
    <name type="scientific">Undibacterium jejuense</name>
    <dbReference type="NCBI Taxonomy" id="1344949"/>
    <lineage>
        <taxon>Bacteria</taxon>
        <taxon>Pseudomonadati</taxon>
        <taxon>Pseudomonadota</taxon>
        <taxon>Betaproteobacteria</taxon>
        <taxon>Burkholderiales</taxon>
        <taxon>Oxalobacteraceae</taxon>
        <taxon>Undibacterium</taxon>
    </lineage>
</organism>
<dbReference type="EMBL" id="JACOFV010000015">
    <property type="protein sequence ID" value="MBC3863472.1"/>
    <property type="molecule type" value="Genomic_DNA"/>
</dbReference>
<evidence type="ECO:0000256" key="1">
    <source>
        <dbReference type="SAM" id="MobiDB-lite"/>
    </source>
</evidence>
<dbReference type="Proteomes" id="UP000634011">
    <property type="component" value="Unassembled WGS sequence"/>
</dbReference>
<dbReference type="InterPro" id="IPR002514">
    <property type="entry name" value="Transposase_8"/>
</dbReference>
<proteinExistence type="predicted"/>
<comment type="caution">
    <text evidence="2">The sequence shown here is derived from an EMBL/GenBank/DDBJ whole genome shotgun (WGS) entry which is preliminary data.</text>
</comment>
<dbReference type="Pfam" id="PF01527">
    <property type="entry name" value="HTH_Tnp_1"/>
    <property type="match status" value="1"/>
</dbReference>
<accession>A0A923KIY6</accession>
<dbReference type="InterPro" id="IPR010921">
    <property type="entry name" value="Trp_repressor/repl_initiator"/>
</dbReference>
<keyword evidence="3" id="KW-1185">Reference proteome</keyword>
<dbReference type="GO" id="GO:0043565">
    <property type="term" value="F:sequence-specific DNA binding"/>
    <property type="evidence" value="ECO:0007669"/>
    <property type="project" value="InterPro"/>
</dbReference>
<feature type="region of interest" description="Disordered" evidence="1">
    <location>
        <begin position="25"/>
        <end position="45"/>
    </location>
</feature>